<protein>
    <recommendedName>
        <fullName evidence="4">Cys-tRNA(Pro)/Cys-tRNA(Cys) deacylase</fullName>
        <ecNumber evidence="4">4.2.-.-</ecNumber>
    </recommendedName>
</protein>
<dbReference type="InterPro" id="IPR007214">
    <property type="entry name" value="YbaK/aa-tRNA-synth-assoc-dom"/>
</dbReference>
<keyword evidence="3 4" id="KW-0456">Lyase</keyword>
<accession>A0A9D1SXG7</accession>
<dbReference type="GO" id="GO:0016829">
    <property type="term" value="F:lyase activity"/>
    <property type="evidence" value="ECO:0007669"/>
    <property type="project" value="UniProtKB-KW"/>
</dbReference>
<dbReference type="Proteomes" id="UP000886891">
    <property type="component" value="Unassembled WGS sequence"/>
</dbReference>
<comment type="similarity">
    <text evidence="1 4">Belongs to the prolyl-tRNA editing family. YbaK/EbsC subfamily.</text>
</comment>
<evidence type="ECO:0000313" key="6">
    <source>
        <dbReference type="EMBL" id="HIV00668.1"/>
    </source>
</evidence>
<keyword evidence="2 4" id="KW-0648">Protein biosynthesis</keyword>
<dbReference type="EC" id="4.2.-.-" evidence="4"/>
<dbReference type="SUPFAM" id="SSF55826">
    <property type="entry name" value="YbaK/ProRS associated domain"/>
    <property type="match status" value="1"/>
</dbReference>
<evidence type="ECO:0000259" key="5">
    <source>
        <dbReference type="Pfam" id="PF04073"/>
    </source>
</evidence>
<evidence type="ECO:0000313" key="7">
    <source>
        <dbReference type="Proteomes" id="UP000886891"/>
    </source>
</evidence>
<dbReference type="PANTHER" id="PTHR30411">
    <property type="entry name" value="CYTOPLASMIC PROTEIN"/>
    <property type="match status" value="1"/>
</dbReference>
<reference evidence="6" key="2">
    <citation type="journal article" date="2021" name="PeerJ">
        <title>Extensive microbial diversity within the chicken gut microbiome revealed by metagenomics and culture.</title>
        <authorList>
            <person name="Gilroy R."/>
            <person name="Ravi A."/>
            <person name="Getino M."/>
            <person name="Pursley I."/>
            <person name="Horton D.L."/>
            <person name="Alikhan N.F."/>
            <person name="Baker D."/>
            <person name="Gharbi K."/>
            <person name="Hall N."/>
            <person name="Watson M."/>
            <person name="Adriaenssens E.M."/>
            <person name="Foster-Nyarko E."/>
            <person name="Jarju S."/>
            <person name="Secka A."/>
            <person name="Antonio M."/>
            <person name="Oren A."/>
            <person name="Chaudhuri R.R."/>
            <person name="La Ragione R."/>
            <person name="Hildebrand F."/>
            <person name="Pallen M.J."/>
        </authorList>
    </citation>
    <scope>NUCLEOTIDE SEQUENCE</scope>
    <source>
        <strain evidence="6">23406</strain>
    </source>
</reference>
<dbReference type="EMBL" id="DVOH01000048">
    <property type="protein sequence ID" value="HIV00668.1"/>
    <property type="molecule type" value="Genomic_DNA"/>
</dbReference>
<evidence type="ECO:0000256" key="1">
    <source>
        <dbReference type="ARBA" id="ARBA00009798"/>
    </source>
</evidence>
<dbReference type="InterPro" id="IPR004369">
    <property type="entry name" value="Prolyl-tRNA_editing_YbaK/EbsC"/>
</dbReference>
<dbReference type="PANTHER" id="PTHR30411:SF0">
    <property type="entry name" value="CYS-TRNA(PRO)_CYS-TRNA(CYS) DEACYLASE YBAK"/>
    <property type="match status" value="1"/>
</dbReference>
<dbReference type="GO" id="GO:0006412">
    <property type="term" value="P:translation"/>
    <property type="evidence" value="ECO:0007669"/>
    <property type="project" value="UniProtKB-KW"/>
</dbReference>
<organism evidence="6 7">
    <name type="scientific">Candidatus Stercoripulliclostridium merdipullorum</name>
    <dbReference type="NCBI Taxonomy" id="2840952"/>
    <lineage>
        <taxon>Bacteria</taxon>
        <taxon>Bacillati</taxon>
        <taxon>Bacillota</taxon>
        <taxon>Clostridia</taxon>
        <taxon>Eubacteriales</taxon>
        <taxon>Candidatus Stercoripulliclostridium</taxon>
    </lineage>
</organism>
<dbReference type="GO" id="GO:0002161">
    <property type="term" value="F:aminoacyl-tRNA deacylase activity"/>
    <property type="evidence" value="ECO:0007669"/>
    <property type="project" value="InterPro"/>
</dbReference>
<comment type="caution">
    <text evidence="6">The sequence shown here is derived from an EMBL/GenBank/DDBJ whole genome shotgun (WGS) entry which is preliminary data.</text>
</comment>
<dbReference type="PIRSF" id="PIRSF006181">
    <property type="entry name" value="EbsC_YbaK"/>
    <property type="match status" value="1"/>
</dbReference>
<gene>
    <name evidence="6" type="primary">ybaK</name>
    <name evidence="6" type="ORF">IAB14_06120</name>
</gene>
<proteinExistence type="inferred from homology"/>
<dbReference type="AlphaFoldDB" id="A0A9D1SXG7"/>
<evidence type="ECO:0000256" key="3">
    <source>
        <dbReference type="ARBA" id="ARBA00023239"/>
    </source>
</evidence>
<dbReference type="Pfam" id="PF04073">
    <property type="entry name" value="tRNA_edit"/>
    <property type="match status" value="1"/>
</dbReference>
<dbReference type="InterPro" id="IPR036754">
    <property type="entry name" value="YbaK/aa-tRNA-synt-asso_dom_sf"/>
</dbReference>
<sequence>MEKTNAMRLLDAADIPYQAHTYDPELTDGVSVAAAVGIDADRVFKTLVTVGATGEHFVFVIPVGLTLDLKKAAKAAGVKNIAMIRQKELLPLTGYVHGGCSPLGQKKLFRTFFDETAILFDAIVFSAGKRGLQIEAAPDPLVAYLNASYADLT</sequence>
<dbReference type="NCBIfam" id="TIGR00011">
    <property type="entry name" value="YbaK_EbsC"/>
    <property type="match status" value="1"/>
</dbReference>
<name>A0A9D1SXG7_9FIRM</name>
<evidence type="ECO:0000256" key="4">
    <source>
        <dbReference type="PIRNR" id="PIRNR006181"/>
    </source>
</evidence>
<dbReference type="Gene3D" id="3.90.960.10">
    <property type="entry name" value="YbaK/aminoacyl-tRNA synthetase-associated domain"/>
    <property type="match status" value="1"/>
</dbReference>
<reference evidence="6" key="1">
    <citation type="submission" date="2020-10" db="EMBL/GenBank/DDBJ databases">
        <authorList>
            <person name="Gilroy R."/>
        </authorList>
    </citation>
    <scope>NUCLEOTIDE SEQUENCE</scope>
    <source>
        <strain evidence="6">23406</strain>
    </source>
</reference>
<dbReference type="CDD" id="cd00002">
    <property type="entry name" value="YbaK_deacylase"/>
    <property type="match status" value="1"/>
</dbReference>
<evidence type="ECO:0000256" key="2">
    <source>
        <dbReference type="ARBA" id="ARBA00022917"/>
    </source>
</evidence>
<feature type="domain" description="YbaK/aminoacyl-tRNA synthetase-associated" evidence="5">
    <location>
        <begin position="30"/>
        <end position="139"/>
    </location>
</feature>